<dbReference type="EMBL" id="JAPEVG010000267">
    <property type="protein sequence ID" value="KAJ8469977.1"/>
    <property type="molecule type" value="Genomic_DNA"/>
</dbReference>
<evidence type="ECO:0000313" key="3">
    <source>
        <dbReference type="Proteomes" id="UP001215151"/>
    </source>
</evidence>
<organism evidence="2 3">
    <name type="scientific">Trametes cubensis</name>
    <dbReference type="NCBI Taxonomy" id="1111947"/>
    <lineage>
        <taxon>Eukaryota</taxon>
        <taxon>Fungi</taxon>
        <taxon>Dikarya</taxon>
        <taxon>Basidiomycota</taxon>
        <taxon>Agaricomycotina</taxon>
        <taxon>Agaricomycetes</taxon>
        <taxon>Polyporales</taxon>
        <taxon>Polyporaceae</taxon>
        <taxon>Trametes</taxon>
    </lineage>
</organism>
<dbReference type="AlphaFoldDB" id="A0AAD7X8I3"/>
<dbReference type="InterPro" id="IPR048508">
    <property type="entry name" value="LDL"/>
</dbReference>
<reference evidence="2" key="1">
    <citation type="submission" date="2022-11" db="EMBL/GenBank/DDBJ databases">
        <title>Genome Sequence of Cubamyces cubensis.</title>
        <authorList>
            <person name="Buettner E."/>
        </authorList>
    </citation>
    <scope>NUCLEOTIDE SEQUENCE</scope>
    <source>
        <strain evidence="2">MPL-01</strain>
    </source>
</reference>
<feature type="signal peptide" evidence="1">
    <location>
        <begin position="1"/>
        <end position="22"/>
    </location>
</feature>
<comment type="caution">
    <text evidence="2">The sequence shown here is derived from an EMBL/GenBank/DDBJ whole genome shotgun (WGS) entry which is preliminary data.</text>
</comment>
<sequence length="117" mass="12224">MHSSAVLVAAALAASATTTALAISCYNATQCTTCETTASLNSAAQAFCSASGWERTNFLPWGNAQIMLEGSLDSQQTCLQGIANIVNQCYGVRDGGIFTFTSPGHNARLDVDFCSCE</sequence>
<evidence type="ECO:0000313" key="2">
    <source>
        <dbReference type="EMBL" id="KAJ8469977.1"/>
    </source>
</evidence>
<dbReference type="Proteomes" id="UP001215151">
    <property type="component" value="Unassembled WGS sequence"/>
</dbReference>
<accession>A0AAD7X8I3</accession>
<keyword evidence="3" id="KW-1185">Reference proteome</keyword>
<keyword evidence="1" id="KW-0732">Signal</keyword>
<evidence type="ECO:0000256" key="1">
    <source>
        <dbReference type="SAM" id="SignalP"/>
    </source>
</evidence>
<dbReference type="Pfam" id="PF21691">
    <property type="entry name" value="LDL"/>
    <property type="match status" value="1"/>
</dbReference>
<name>A0AAD7X8I3_9APHY</name>
<proteinExistence type="predicted"/>
<gene>
    <name evidence="2" type="ORF">ONZ51_g8648</name>
</gene>
<protein>
    <submittedName>
        <fullName evidence="2">Uncharacterized protein</fullName>
    </submittedName>
</protein>
<feature type="chain" id="PRO_5042236068" evidence="1">
    <location>
        <begin position="23"/>
        <end position="117"/>
    </location>
</feature>